<dbReference type="EMBL" id="VDFV01000017">
    <property type="protein sequence ID" value="TNC70894.1"/>
    <property type="molecule type" value="Genomic_DNA"/>
</dbReference>
<proteinExistence type="predicted"/>
<accession>A0A5C4N9D2</accession>
<evidence type="ECO:0000313" key="2">
    <source>
        <dbReference type="Proteomes" id="UP000305709"/>
    </source>
</evidence>
<protein>
    <submittedName>
        <fullName evidence="1">Uncharacterized protein</fullName>
    </submittedName>
</protein>
<dbReference type="AlphaFoldDB" id="A0A5C4N9D2"/>
<dbReference type="RefSeq" id="WP_139082101.1">
    <property type="nucleotide sequence ID" value="NZ_VDFV01000017.1"/>
</dbReference>
<gene>
    <name evidence="1" type="ORF">FHG71_12905</name>
</gene>
<reference evidence="1 2" key="1">
    <citation type="submission" date="2019-06" db="EMBL/GenBank/DDBJ databases">
        <authorList>
            <person name="Jiang L."/>
        </authorList>
    </citation>
    <scope>NUCLEOTIDE SEQUENCE [LARGE SCALE GENOMIC DNA]</scope>
    <source>
        <strain evidence="1 2">YIM 48858</strain>
    </source>
</reference>
<comment type="caution">
    <text evidence="1">The sequence shown here is derived from an EMBL/GenBank/DDBJ whole genome shotgun (WGS) entry which is preliminary data.</text>
</comment>
<sequence>MTQRRKLTPAERSLVTRIAEAQPRPVLPGRTVRIDVQDETDEDGRIGWTTSVRLEDILPRA</sequence>
<organism evidence="1 2">
    <name type="scientific">Rubellimicrobium roseum</name>
    <dbReference type="NCBI Taxonomy" id="687525"/>
    <lineage>
        <taxon>Bacteria</taxon>
        <taxon>Pseudomonadati</taxon>
        <taxon>Pseudomonadota</taxon>
        <taxon>Alphaproteobacteria</taxon>
        <taxon>Rhodobacterales</taxon>
        <taxon>Roseobacteraceae</taxon>
        <taxon>Rubellimicrobium</taxon>
    </lineage>
</organism>
<dbReference type="Proteomes" id="UP000305709">
    <property type="component" value="Unassembled WGS sequence"/>
</dbReference>
<keyword evidence="2" id="KW-1185">Reference proteome</keyword>
<evidence type="ECO:0000313" key="1">
    <source>
        <dbReference type="EMBL" id="TNC70894.1"/>
    </source>
</evidence>
<name>A0A5C4N9D2_9RHOB</name>